<dbReference type="EMBL" id="MUHA01000003">
    <property type="protein sequence ID" value="OXB03042.1"/>
    <property type="molecule type" value="Genomic_DNA"/>
</dbReference>
<dbReference type="Proteomes" id="UP000198336">
    <property type="component" value="Unassembled WGS sequence"/>
</dbReference>
<keyword evidence="2" id="KW-1185">Reference proteome</keyword>
<accession>A0A226IBV0</accession>
<sequence length="78" mass="9420">MYAIYFIFYKSHLSIFKIRKKTKVYKSQFLLKLKIKSKKQVHCVIITHLMIDCEKQSKKERERTAFIPLIVLISENKI</sequence>
<gene>
    <name evidence="1" type="ORF">B0A75_02150</name>
</gene>
<protein>
    <submittedName>
        <fullName evidence="1">Uncharacterized protein</fullName>
    </submittedName>
</protein>
<proteinExistence type="predicted"/>
<dbReference type="AlphaFoldDB" id="A0A226IBV0"/>
<evidence type="ECO:0000313" key="2">
    <source>
        <dbReference type="Proteomes" id="UP000198336"/>
    </source>
</evidence>
<organism evidence="1 2">
    <name type="scientific">Flavobacterium oncorhynchi</name>
    <dbReference type="NCBI Taxonomy" id="728056"/>
    <lineage>
        <taxon>Bacteria</taxon>
        <taxon>Pseudomonadati</taxon>
        <taxon>Bacteroidota</taxon>
        <taxon>Flavobacteriia</taxon>
        <taxon>Flavobacteriales</taxon>
        <taxon>Flavobacteriaceae</taxon>
        <taxon>Flavobacterium</taxon>
    </lineage>
</organism>
<comment type="caution">
    <text evidence="1">The sequence shown here is derived from an EMBL/GenBank/DDBJ whole genome shotgun (WGS) entry which is preliminary data.</text>
</comment>
<reference evidence="1 2" key="1">
    <citation type="submission" date="2016-11" db="EMBL/GenBank/DDBJ databases">
        <title>Whole genomes of Flavobacteriaceae.</title>
        <authorList>
            <person name="Stine C."/>
            <person name="Li C."/>
            <person name="Tadesse D."/>
        </authorList>
    </citation>
    <scope>NUCLEOTIDE SEQUENCE [LARGE SCALE GENOMIC DNA]</scope>
    <source>
        <strain evidence="1 2">CCUG 59446</strain>
    </source>
</reference>
<evidence type="ECO:0000313" key="1">
    <source>
        <dbReference type="EMBL" id="OXB03042.1"/>
    </source>
</evidence>
<name>A0A226IBV0_9FLAO</name>